<keyword evidence="5" id="KW-1185">Reference proteome</keyword>
<accession>K0KX74</accession>
<dbReference type="InParanoid" id="K0KX74"/>
<dbReference type="AlphaFoldDB" id="K0KX74"/>
<dbReference type="FunCoup" id="K0KX74">
    <property type="interactions" value="187"/>
</dbReference>
<dbReference type="Proteomes" id="UP000009328">
    <property type="component" value="Unassembled WGS sequence"/>
</dbReference>
<dbReference type="InterPro" id="IPR018907">
    <property type="entry name" value="Spindle_body_associated_C_dom"/>
</dbReference>
<evidence type="ECO:0008006" key="6">
    <source>
        <dbReference type="Google" id="ProtNLM"/>
    </source>
</evidence>
<gene>
    <name evidence="4" type="ORF">BN7_5268</name>
</gene>
<feature type="compositionally biased region" description="Polar residues" evidence="1">
    <location>
        <begin position="95"/>
        <end position="105"/>
    </location>
</feature>
<dbReference type="HOGENOM" id="CLU_304658_0_0_1"/>
<dbReference type="EMBL" id="CAIF01000207">
    <property type="protein sequence ID" value="CCH45683.1"/>
    <property type="molecule type" value="Genomic_DNA"/>
</dbReference>
<dbReference type="eggNOG" id="KOG4775">
    <property type="taxonomic scope" value="Eukaryota"/>
</dbReference>
<feature type="domain" description="Spindle body associated protein C-terminal" evidence="3">
    <location>
        <begin position="900"/>
        <end position="973"/>
    </location>
</feature>
<evidence type="ECO:0000256" key="1">
    <source>
        <dbReference type="SAM" id="MobiDB-lite"/>
    </source>
</evidence>
<protein>
    <recommendedName>
        <fullName evidence="6">Sfi1 spindle body domain-containing protein</fullName>
    </recommendedName>
</protein>
<comment type="caution">
    <text evidence="4">The sequence shown here is derived from an EMBL/GenBank/DDBJ whole genome shotgun (WGS) entry which is preliminary data.</text>
</comment>
<feature type="region of interest" description="Disordered" evidence="1">
    <location>
        <begin position="1021"/>
        <end position="1046"/>
    </location>
</feature>
<dbReference type="Pfam" id="PF08457">
    <property type="entry name" value="Sfi1"/>
    <property type="match status" value="1"/>
</dbReference>
<reference evidence="4 5" key="1">
    <citation type="journal article" date="2012" name="Eukaryot. Cell">
        <title>Draft genome sequence of Wickerhamomyces ciferrii NRRL Y-1031 F-60-10.</title>
        <authorList>
            <person name="Schneider J."/>
            <person name="Andrea H."/>
            <person name="Blom J."/>
            <person name="Jaenicke S."/>
            <person name="Ruckert C."/>
            <person name="Schorsch C."/>
            <person name="Szczepanowski R."/>
            <person name="Farwick M."/>
            <person name="Goesmann A."/>
            <person name="Puhler A."/>
            <person name="Schaffer S."/>
            <person name="Tauch A."/>
            <person name="Kohler T."/>
            <person name="Brinkrolf K."/>
        </authorList>
    </citation>
    <scope>NUCLEOTIDE SEQUENCE [LARGE SCALE GENOMIC DNA]</scope>
    <source>
        <strain evidence="5">ATCC 14091 / BCRC 22168 / CBS 111 / JCM 3599 / NBRC 0793 / NRRL Y-1031 F-60-10</strain>
    </source>
</reference>
<feature type="region of interest" description="Disordered" evidence="1">
    <location>
        <begin position="91"/>
        <end position="123"/>
    </location>
</feature>
<dbReference type="Pfam" id="PF10638">
    <property type="entry name" value="Sfi1_C"/>
    <property type="match status" value="1"/>
</dbReference>
<dbReference type="InterPro" id="IPR013665">
    <property type="entry name" value="Sfi1_dom"/>
</dbReference>
<evidence type="ECO:0000259" key="2">
    <source>
        <dbReference type="Pfam" id="PF08457"/>
    </source>
</evidence>
<feature type="domain" description="Sfi1 spindle body" evidence="2">
    <location>
        <begin position="279"/>
        <end position="814"/>
    </location>
</feature>
<evidence type="ECO:0000259" key="3">
    <source>
        <dbReference type="Pfam" id="PF10638"/>
    </source>
</evidence>
<dbReference type="STRING" id="1206466.K0KX74"/>
<evidence type="ECO:0000313" key="4">
    <source>
        <dbReference type="EMBL" id="CCH45683.1"/>
    </source>
</evidence>
<proteinExistence type="predicted"/>
<organism evidence="4 5">
    <name type="scientific">Wickerhamomyces ciferrii (strain ATCC 14091 / BCRC 22168 / CBS 111 / JCM 3599 / NBRC 0793 / NRRL Y-1031 F-60-10)</name>
    <name type="common">Yeast</name>
    <name type="synonym">Pichia ciferrii</name>
    <dbReference type="NCBI Taxonomy" id="1206466"/>
    <lineage>
        <taxon>Eukaryota</taxon>
        <taxon>Fungi</taxon>
        <taxon>Dikarya</taxon>
        <taxon>Ascomycota</taxon>
        <taxon>Saccharomycotina</taxon>
        <taxon>Saccharomycetes</taxon>
        <taxon>Phaffomycetales</taxon>
        <taxon>Wickerhamomycetaceae</taxon>
        <taxon>Wickerhamomyces</taxon>
    </lineage>
</organism>
<evidence type="ECO:0000313" key="5">
    <source>
        <dbReference type="Proteomes" id="UP000009328"/>
    </source>
</evidence>
<name>K0KX74_WICCF</name>
<sequence length="1046" mass="124677">MSHKVKERENHRLKVVGVQDQNTDALIQDFNRLGLKHNGDGNGDGDGDGIVGGNDNDNPFLDTTASYLAFGGNVSETRMQFQDNQPITPLRKSKSQIIPSGTPITPNGIRRRSSSSHDPLESPPSPYLDIDYLMILLQSLPNQQIYNDFKGILNQYLIILDEHNMNPAKDRFIITIFNQLKSKSNEKLNKIIDIFINDPSNLAMKLSNKLYFKSKLTMKTTLNHWIIKKRQNLELNKSWKIWQIYLKKKFISQWIYKFNSFQDDLISNADMFYQTKKTIKFWDLWKTNYKTLQNYEKISNYQIQFKFFANWKEKLEIDYDNADWLYQQNLLKSNINKWILETKFKTIEIPINNTIQKSNFFKKWHTKHLEINSLNQDGEILERVFHEGFFFTKWKSKSQITLNKTQNFETILTNSIKFKFFQNWQNALYFKKIENQVIDKRNQLLLNFIINQWKLRLKHESMLERFLENSQKTKISRFLNQWKQQLTLKKKINQVGYKTKLQNSMNLWKLSINRKIYERSKDFNIQSNFFQDWKRRTLLNSLSNEINLQKQEKYWEIWKSKKIELNNTLIIGDEAYEAYSKIMFLNNWKLQFKQNKSLEVKADVYNQGIYYQKFQKKLEKLKSMEEKADNFYQNKSFKSILQTKFQKWKHLYELKIQNKLELKAKEFINFQNQLTINSVFQNWNHKYNSYLKQEEIFKQDFQKTLIQGPFLQKWINKFNDLKDMELKSNEINNLNLISTGFTKLQIGYLKIQNLNFQFQEYENDANLKIILNYLKKWSLISFKSKRNNENIKSFQRRWDRAHCRAILLLWKGKTWEIQEQRQLKLNFSQIYDQQEDEIFGNNSLMTNEDDDDNGNITSEDPSPLKFKNNINNSNIFSKSLITKTPQKASQSIFNKSISNSTPINNNENSIISNSIIPGSEKIKRQRMEALKNHYSQIKYAIPSPLKSEIKNPLSTSTVKKLNFNKQDENDDEYDDVDVNNEEKNQFYFNDESIDNFENQISSPVISHKKINQNFLKRYNSLNKSKTGSNRSSSNYSDKLFKNSPSF</sequence>